<dbReference type="Gene3D" id="2.40.340.10">
    <property type="entry name" value="MoeA, C-terminal, domain IV"/>
    <property type="match status" value="1"/>
</dbReference>
<dbReference type="InterPro" id="IPR005110">
    <property type="entry name" value="MoeA_linker/N"/>
</dbReference>
<keyword evidence="4 6" id="KW-0501">Molybdenum cofactor biosynthesis</keyword>
<keyword evidence="6" id="KW-0500">Molybdenum</keyword>
<dbReference type="RefSeq" id="WP_380901483.1">
    <property type="nucleotide sequence ID" value="NZ_JBHUEG010000007.1"/>
</dbReference>
<dbReference type="EMBL" id="JBHULR010000003">
    <property type="protein sequence ID" value="MFD2547077.1"/>
    <property type="molecule type" value="Genomic_DNA"/>
</dbReference>
<comment type="catalytic activity">
    <reaction evidence="5">
        <text>adenylyl-molybdopterin + molybdate = Mo-molybdopterin + AMP + H(+)</text>
        <dbReference type="Rhea" id="RHEA:35047"/>
        <dbReference type="ChEBI" id="CHEBI:15378"/>
        <dbReference type="ChEBI" id="CHEBI:36264"/>
        <dbReference type="ChEBI" id="CHEBI:62727"/>
        <dbReference type="ChEBI" id="CHEBI:71302"/>
        <dbReference type="ChEBI" id="CHEBI:456215"/>
        <dbReference type="EC" id="2.10.1.1"/>
    </reaction>
</comment>
<evidence type="ECO:0000313" key="8">
    <source>
        <dbReference type="EMBL" id="MFD2547077.1"/>
    </source>
</evidence>
<comment type="cofactor">
    <cofactor evidence="6">
        <name>Mg(2+)</name>
        <dbReference type="ChEBI" id="CHEBI:18420"/>
    </cofactor>
</comment>
<dbReference type="EC" id="2.10.1.1" evidence="6"/>
<evidence type="ECO:0000256" key="3">
    <source>
        <dbReference type="ARBA" id="ARBA00010763"/>
    </source>
</evidence>
<evidence type="ECO:0000313" key="9">
    <source>
        <dbReference type="Proteomes" id="UP001597545"/>
    </source>
</evidence>
<evidence type="ECO:0000256" key="2">
    <source>
        <dbReference type="ARBA" id="ARBA00005046"/>
    </source>
</evidence>
<accession>A0ABW5KHB2</accession>
<dbReference type="Proteomes" id="UP001597545">
    <property type="component" value="Unassembled WGS sequence"/>
</dbReference>
<dbReference type="Pfam" id="PF03454">
    <property type="entry name" value="MoeA_C"/>
    <property type="match status" value="1"/>
</dbReference>
<reference evidence="9" key="1">
    <citation type="journal article" date="2019" name="Int. J. Syst. Evol. Microbiol.">
        <title>The Global Catalogue of Microorganisms (GCM) 10K type strain sequencing project: providing services to taxonomists for standard genome sequencing and annotation.</title>
        <authorList>
            <consortium name="The Broad Institute Genomics Platform"/>
            <consortium name="The Broad Institute Genome Sequencing Center for Infectious Disease"/>
            <person name="Wu L."/>
            <person name="Ma J."/>
        </authorList>
    </citation>
    <scope>NUCLEOTIDE SEQUENCE [LARGE SCALE GENOMIC DNA]</scope>
    <source>
        <strain evidence="9">KCTC 42662</strain>
    </source>
</reference>
<keyword evidence="6" id="KW-0479">Metal-binding</keyword>
<dbReference type="InterPro" id="IPR036135">
    <property type="entry name" value="MoeA_linker/N_sf"/>
</dbReference>
<dbReference type="SUPFAM" id="SSF63867">
    <property type="entry name" value="MoeA C-terminal domain-like"/>
    <property type="match status" value="1"/>
</dbReference>
<sequence>MTTVTEAEALILAEKRDYGTERIAYEQALGRVLAEDLRADRDLPPYDRATVDGVALDSRGLTGQTAVFRMIGTQAAGDNPIPIKTNTECVEIMTGAALHESVNTVVRYEDLDIVDDTVQVKLNTFRYGHNIHKKGTDKRAGDIVVHAHQTISPEIVGIAATLGSTQILVKKVPRVCVLTTGDELVPPEEKPTPFQIRRSNGVTVAAVLKSYGIRPILIHMPDLYEEMEQILAHALENYDVILLTGGVSMGKFDFVPRALRILGVQKKFHKVRQRPGKPFCFGTFKNNALIFAFPGNPVSVFMCLHRYFIPWLRTSMGLPILQYHAVLQQHIHFSPSLQYFAQVQLATNTDGQLTANFIETNGSGDFSHLAETQAFIELPLERSDFHPGEVFRIWPYSLYL</sequence>
<dbReference type="PANTHER" id="PTHR10192">
    <property type="entry name" value="MOLYBDOPTERIN BIOSYNTHESIS PROTEIN"/>
    <property type="match status" value="1"/>
</dbReference>
<gene>
    <name evidence="8" type="ORF">ACFSR5_05380</name>
</gene>
<dbReference type="PANTHER" id="PTHR10192:SF5">
    <property type="entry name" value="GEPHYRIN"/>
    <property type="match status" value="1"/>
</dbReference>
<evidence type="ECO:0000256" key="1">
    <source>
        <dbReference type="ARBA" id="ARBA00002901"/>
    </source>
</evidence>
<feature type="domain" description="MoaB/Mog" evidence="7">
    <location>
        <begin position="176"/>
        <end position="315"/>
    </location>
</feature>
<dbReference type="PROSITE" id="PS01079">
    <property type="entry name" value="MOCF_BIOSYNTHESIS_2"/>
    <property type="match status" value="1"/>
</dbReference>
<dbReference type="Gene3D" id="3.90.105.10">
    <property type="entry name" value="Molybdopterin biosynthesis moea protein, domain 2"/>
    <property type="match status" value="1"/>
</dbReference>
<evidence type="ECO:0000256" key="5">
    <source>
        <dbReference type="ARBA" id="ARBA00047317"/>
    </source>
</evidence>
<comment type="function">
    <text evidence="1 6">Catalyzes the insertion of molybdate into adenylated molybdopterin with the concomitant release of AMP.</text>
</comment>
<dbReference type="CDD" id="cd00887">
    <property type="entry name" value="MoeA"/>
    <property type="match status" value="1"/>
</dbReference>
<dbReference type="NCBIfam" id="TIGR00177">
    <property type="entry name" value="molyb_syn"/>
    <property type="match status" value="1"/>
</dbReference>
<keyword evidence="9" id="KW-1185">Reference proteome</keyword>
<dbReference type="Gene3D" id="3.40.980.10">
    <property type="entry name" value="MoaB/Mog-like domain"/>
    <property type="match status" value="1"/>
</dbReference>
<dbReference type="Pfam" id="PF03453">
    <property type="entry name" value="MoeA_N"/>
    <property type="match status" value="1"/>
</dbReference>
<comment type="pathway">
    <text evidence="2 6">Cofactor biosynthesis; molybdopterin biosynthesis.</text>
</comment>
<dbReference type="InterPro" id="IPR001453">
    <property type="entry name" value="MoaB/Mog_dom"/>
</dbReference>
<dbReference type="SMART" id="SM00852">
    <property type="entry name" value="MoCF_biosynth"/>
    <property type="match status" value="1"/>
</dbReference>
<proteinExistence type="inferred from homology"/>
<dbReference type="InterPro" id="IPR036425">
    <property type="entry name" value="MoaB/Mog-like_dom_sf"/>
</dbReference>
<dbReference type="InterPro" id="IPR036688">
    <property type="entry name" value="MoeA_C_domain_IV_sf"/>
</dbReference>
<organism evidence="8 9">
    <name type="scientific">Sphingobacterium suaedae</name>
    <dbReference type="NCBI Taxonomy" id="1686402"/>
    <lineage>
        <taxon>Bacteria</taxon>
        <taxon>Pseudomonadati</taxon>
        <taxon>Bacteroidota</taxon>
        <taxon>Sphingobacteriia</taxon>
        <taxon>Sphingobacteriales</taxon>
        <taxon>Sphingobacteriaceae</taxon>
        <taxon>Sphingobacterium</taxon>
    </lineage>
</organism>
<dbReference type="SUPFAM" id="SSF53218">
    <property type="entry name" value="Molybdenum cofactor biosynthesis proteins"/>
    <property type="match status" value="1"/>
</dbReference>
<comment type="caution">
    <text evidence="8">The sequence shown here is derived from an EMBL/GenBank/DDBJ whole genome shotgun (WGS) entry which is preliminary data.</text>
</comment>
<dbReference type="InterPro" id="IPR038987">
    <property type="entry name" value="MoeA-like"/>
</dbReference>
<evidence type="ECO:0000259" key="7">
    <source>
        <dbReference type="SMART" id="SM00852"/>
    </source>
</evidence>
<dbReference type="SUPFAM" id="SSF63882">
    <property type="entry name" value="MoeA N-terminal region -like"/>
    <property type="match status" value="1"/>
</dbReference>
<protein>
    <recommendedName>
        <fullName evidence="6">Molybdopterin molybdenumtransferase</fullName>
        <ecNumber evidence="6">2.10.1.1</ecNumber>
    </recommendedName>
</protein>
<dbReference type="InterPro" id="IPR008284">
    <property type="entry name" value="MoCF_biosynth_CS"/>
</dbReference>
<evidence type="ECO:0000256" key="6">
    <source>
        <dbReference type="RuleBase" id="RU365090"/>
    </source>
</evidence>
<name>A0ABW5KHB2_9SPHI</name>
<evidence type="ECO:0000256" key="4">
    <source>
        <dbReference type="ARBA" id="ARBA00023150"/>
    </source>
</evidence>
<keyword evidence="6" id="KW-0808">Transferase</keyword>
<dbReference type="Pfam" id="PF00994">
    <property type="entry name" value="MoCF_biosynth"/>
    <property type="match status" value="1"/>
</dbReference>
<dbReference type="InterPro" id="IPR005111">
    <property type="entry name" value="MoeA_C_domain_IV"/>
</dbReference>
<keyword evidence="6" id="KW-0460">Magnesium</keyword>
<comment type="similarity">
    <text evidence="3 6">Belongs to the MoeA family.</text>
</comment>
<dbReference type="Gene3D" id="2.170.190.11">
    <property type="entry name" value="Molybdopterin biosynthesis moea protein, domain 3"/>
    <property type="match status" value="1"/>
</dbReference>